<dbReference type="AlphaFoldDB" id="A0A6S6W404"/>
<sequence length="188" mass="21728">MPLETKHDPAESTPLTTYSSDGAGQLAEFLGLLHSPTGIAQRRCLEVRSVSFHLWYDSIGLSGIIELLQIRNARDTTEPPRERQLPGELGIAAMMFRSLSEQYRYKLSAIPIKAWWQVIMVLLRCCKNLEMIEVPAQWGHIRWYRGAYGGAFRCINHSTKRQVENGRWRWGREPLELEEADERKMDIE</sequence>
<accession>A0A6S6W404</accession>
<evidence type="ECO:0000313" key="2">
    <source>
        <dbReference type="Proteomes" id="UP000472372"/>
    </source>
</evidence>
<proteinExistence type="predicted"/>
<dbReference type="EMBL" id="HG992981">
    <property type="protein sequence ID" value="CAE7178195.1"/>
    <property type="molecule type" value="Genomic_DNA"/>
</dbReference>
<gene>
    <name evidence="1" type="ORF">PTTW11_06306</name>
</gene>
<evidence type="ECO:0000313" key="1">
    <source>
        <dbReference type="EMBL" id="CAE7178195.1"/>
    </source>
</evidence>
<dbReference type="Proteomes" id="UP000472372">
    <property type="component" value="Chromosome 5"/>
</dbReference>
<protein>
    <submittedName>
        <fullName evidence="1">Uncharacterized protein</fullName>
    </submittedName>
</protein>
<reference evidence="1" key="1">
    <citation type="submission" date="2021-02" db="EMBL/GenBank/DDBJ databases">
        <authorList>
            <person name="Syme A R."/>
            <person name="Syme A R."/>
            <person name="Moolhuijzen P."/>
        </authorList>
    </citation>
    <scope>NUCLEOTIDE SEQUENCE</scope>
    <source>
        <strain evidence="1">W1-1</strain>
    </source>
</reference>
<name>A0A6S6W404_9PLEO</name>
<organism evidence="1 2">
    <name type="scientific">Pyrenophora teres f. teres</name>
    <dbReference type="NCBI Taxonomy" id="97479"/>
    <lineage>
        <taxon>Eukaryota</taxon>
        <taxon>Fungi</taxon>
        <taxon>Dikarya</taxon>
        <taxon>Ascomycota</taxon>
        <taxon>Pezizomycotina</taxon>
        <taxon>Dothideomycetes</taxon>
        <taxon>Pleosporomycetidae</taxon>
        <taxon>Pleosporales</taxon>
        <taxon>Pleosporineae</taxon>
        <taxon>Pleosporaceae</taxon>
        <taxon>Pyrenophora</taxon>
    </lineage>
</organism>